<proteinExistence type="predicted"/>
<name>A0A5N6C4G7_9ACTN</name>
<evidence type="ECO:0000313" key="1">
    <source>
        <dbReference type="EMBL" id="KAB8187612.1"/>
    </source>
</evidence>
<dbReference type="Proteomes" id="UP000313066">
    <property type="component" value="Unassembled WGS sequence"/>
</dbReference>
<organism evidence="1 2">
    <name type="scientific">Microbispora catharanthi</name>
    <dbReference type="NCBI Taxonomy" id="1712871"/>
    <lineage>
        <taxon>Bacteria</taxon>
        <taxon>Bacillati</taxon>
        <taxon>Actinomycetota</taxon>
        <taxon>Actinomycetes</taxon>
        <taxon>Streptosporangiales</taxon>
        <taxon>Streptosporangiaceae</taxon>
        <taxon>Microbispora</taxon>
    </lineage>
</organism>
<sequence length="126" mass="14393">MRPTIVLISAVGTHKELVDRLRHAGTYSNGEFFDRLERGTCSFGIDLSGDVVAEFEEDEITQVSREPGEFGVILIEYPGMPCLRQLLLEVLQGFDGLLDTNYGDLIRYDRVLERLRRDPSWDWASQ</sequence>
<dbReference type="RefSeq" id="WP_139572060.1">
    <property type="nucleotide sequence ID" value="NZ_VDMA02000001.1"/>
</dbReference>
<gene>
    <name evidence="1" type="ORF">FH610_000040</name>
</gene>
<reference evidence="1 2" key="1">
    <citation type="submission" date="2019-10" db="EMBL/GenBank/DDBJ databases">
        <title>Nonomuraea sp. nov., isolated from Phyllanthus amarus.</title>
        <authorList>
            <person name="Klykleung N."/>
            <person name="Tanasupawat S."/>
        </authorList>
    </citation>
    <scope>NUCLEOTIDE SEQUENCE [LARGE SCALE GENOMIC DNA]</scope>
    <source>
        <strain evidence="1 2">CR1-09</strain>
    </source>
</reference>
<accession>A0A5N6C4G7</accession>
<evidence type="ECO:0000313" key="2">
    <source>
        <dbReference type="Proteomes" id="UP000313066"/>
    </source>
</evidence>
<keyword evidence="2" id="KW-1185">Reference proteome</keyword>
<protein>
    <submittedName>
        <fullName evidence="1">Uncharacterized protein</fullName>
    </submittedName>
</protein>
<dbReference type="AlphaFoldDB" id="A0A5N6C4G7"/>
<comment type="caution">
    <text evidence="1">The sequence shown here is derived from an EMBL/GenBank/DDBJ whole genome shotgun (WGS) entry which is preliminary data.</text>
</comment>
<dbReference type="EMBL" id="VDMA02000001">
    <property type="protein sequence ID" value="KAB8187612.1"/>
    <property type="molecule type" value="Genomic_DNA"/>
</dbReference>